<organism evidence="2 3">
    <name type="scientific">Oryctolagus cuniculus</name>
    <name type="common">Rabbit</name>
    <dbReference type="NCBI Taxonomy" id="9986"/>
    <lineage>
        <taxon>Eukaryota</taxon>
        <taxon>Metazoa</taxon>
        <taxon>Chordata</taxon>
        <taxon>Craniata</taxon>
        <taxon>Vertebrata</taxon>
        <taxon>Euteleostomi</taxon>
        <taxon>Mammalia</taxon>
        <taxon>Eutheria</taxon>
        <taxon>Euarchontoglires</taxon>
        <taxon>Glires</taxon>
        <taxon>Lagomorpha</taxon>
        <taxon>Leporidae</taxon>
        <taxon>Oryctolagus</taxon>
    </lineage>
</organism>
<proteinExistence type="predicted"/>
<dbReference type="GO" id="GO:0000902">
    <property type="term" value="P:cell morphogenesis"/>
    <property type="evidence" value="ECO:0007669"/>
    <property type="project" value="InterPro"/>
</dbReference>
<reference evidence="2" key="2">
    <citation type="submission" date="2025-08" db="UniProtKB">
        <authorList>
            <consortium name="Ensembl"/>
        </authorList>
    </citation>
    <scope>IDENTIFICATION</scope>
    <source>
        <strain evidence="2">Thorbecke</strain>
    </source>
</reference>
<dbReference type="Ensembl" id="ENSOCUT00000048261.1">
    <property type="protein sequence ID" value="ENSOCUP00000033354.1"/>
    <property type="gene ID" value="ENSOCUG00000039006.1"/>
</dbReference>
<keyword evidence="1" id="KW-0472">Membrane</keyword>
<evidence type="ECO:0000313" key="2">
    <source>
        <dbReference type="Ensembl" id="ENSOCUP00000033354.1"/>
    </source>
</evidence>
<evidence type="ECO:0000313" key="3">
    <source>
        <dbReference type="Proteomes" id="UP000001811"/>
    </source>
</evidence>
<sequence length="62" mass="6459">MPACHENLCPLLYVGLGLLGLLLLVGTILSACLCRLLRRGPALGGDGAPLRVSTEAARAECR</sequence>
<dbReference type="GO" id="GO:0016020">
    <property type="term" value="C:membrane"/>
    <property type="evidence" value="ECO:0007669"/>
    <property type="project" value="InterPro"/>
</dbReference>
<dbReference type="AlphaFoldDB" id="A0A5F9CIM7"/>
<keyword evidence="1" id="KW-1133">Transmembrane helix</keyword>
<name>A0A5F9CIM7_RABIT</name>
<dbReference type="Bgee" id="ENSOCUG00000039006">
    <property type="expression patterns" value="Expressed in blood and 17 other cell types or tissues"/>
</dbReference>
<keyword evidence="1" id="KW-0812">Transmembrane</keyword>
<dbReference type="GO" id="GO:0006955">
    <property type="term" value="P:immune response"/>
    <property type="evidence" value="ECO:0007669"/>
    <property type="project" value="InterPro"/>
</dbReference>
<dbReference type="EMBL" id="AAGW02070264">
    <property type="status" value="NOT_ANNOTATED_CDS"/>
    <property type="molecule type" value="Genomic_DNA"/>
</dbReference>
<reference evidence="2" key="3">
    <citation type="submission" date="2025-09" db="UniProtKB">
        <authorList>
            <consortium name="Ensembl"/>
        </authorList>
    </citation>
    <scope>IDENTIFICATION</scope>
    <source>
        <strain evidence="2">Thorbecke</strain>
    </source>
</reference>
<dbReference type="Proteomes" id="UP000001811">
    <property type="component" value="Chromosome 12"/>
</dbReference>
<protein>
    <recommendedName>
        <fullName evidence="4">Leukocyte specific transcript 1</fullName>
    </recommendedName>
</protein>
<keyword evidence="3" id="KW-1185">Reference proteome</keyword>
<dbReference type="Pfam" id="PF05083">
    <property type="entry name" value="LST1"/>
    <property type="match status" value="1"/>
</dbReference>
<accession>A0A5F9CIM7</accession>
<dbReference type="InterPro" id="IPR007775">
    <property type="entry name" value="Leukocyte-sp_tscrpt_1_LST1"/>
</dbReference>
<dbReference type="EMBL" id="AAGW02070263">
    <property type="status" value="NOT_ANNOTATED_CDS"/>
    <property type="molecule type" value="Genomic_DNA"/>
</dbReference>
<evidence type="ECO:0000256" key="1">
    <source>
        <dbReference type="SAM" id="Phobius"/>
    </source>
</evidence>
<evidence type="ECO:0008006" key="4">
    <source>
        <dbReference type="Google" id="ProtNLM"/>
    </source>
</evidence>
<feature type="transmembrane region" description="Helical" evidence="1">
    <location>
        <begin position="12"/>
        <end position="34"/>
    </location>
</feature>
<reference evidence="2 3" key="1">
    <citation type="journal article" date="2011" name="Nature">
        <title>A high-resolution map of human evolutionary constraint using 29 mammals.</title>
        <authorList>
            <person name="Lindblad-Toh K."/>
            <person name="Garber M."/>
            <person name="Zuk O."/>
            <person name="Lin M.F."/>
            <person name="Parker B.J."/>
            <person name="Washietl S."/>
            <person name="Kheradpour P."/>
            <person name="Ernst J."/>
            <person name="Jordan G."/>
            <person name="Mauceli E."/>
            <person name="Ward L.D."/>
            <person name="Lowe C.B."/>
            <person name="Holloway A.K."/>
            <person name="Clamp M."/>
            <person name="Gnerre S."/>
            <person name="Alfoldi J."/>
            <person name="Beal K."/>
            <person name="Chang J."/>
            <person name="Clawson H."/>
            <person name="Cuff J."/>
            <person name="Di Palma F."/>
            <person name="Fitzgerald S."/>
            <person name="Flicek P."/>
            <person name="Guttman M."/>
            <person name="Hubisz M.J."/>
            <person name="Jaffe D.B."/>
            <person name="Jungreis I."/>
            <person name="Kent W.J."/>
            <person name="Kostka D."/>
            <person name="Lara M."/>
            <person name="Martins A.L."/>
            <person name="Massingham T."/>
            <person name="Moltke I."/>
            <person name="Raney B.J."/>
            <person name="Rasmussen M.D."/>
            <person name="Robinson J."/>
            <person name="Stark A."/>
            <person name="Vilella A.J."/>
            <person name="Wen J."/>
            <person name="Xie X."/>
            <person name="Zody M.C."/>
            <person name="Baldwin J."/>
            <person name="Bloom T."/>
            <person name="Chin C.W."/>
            <person name="Heiman D."/>
            <person name="Nicol R."/>
            <person name="Nusbaum C."/>
            <person name="Young S."/>
            <person name="Wilkinson J."/>
            <person name="Worley K.C."/>
            <person name="Kovar C.L."/>
            <person name="Muzny D.M."/>
            <person name="Gibbs R.A."/>
            <person name="Cree A."/>
            <person name="Dihn H.H."/>
            <person name="Fowler G."/>
            <person name="Jhangiani S."/>
            <person name="Joshi V."/>
            <person name="Lee S."/>
            <person name="Lewis L.R."/>
            <person name="Nazareth L.V."/>
            <person name="Okwuonu G."/>
            <person name="Santibanez J."/>
            <person name="Warren W.C."/>
            <person name="Mardis E.R."/>
            <person name="Weinstock G.M."/>
            <person name="Wilson R.K."/>
            <person name="Delehaunty K."/>
            <person name="Dooling D."/>
            <person name="Fronik C."/>
            <person name="Fulton L."/>
            <person name="Fulton B."/>
            <person name="Graves T."/>
            <person name="Minx P."/>
            <person name="Sodergren E."/>
            <person name="Birney E."/>
            <person name="Margulies E.H."/>
            <person name="Herrero J."/>
            <person name="Green E.D."/>
            <person name="Haussler D."/>
            <person name="Siepel A."/>
            <person name="Goldman N."/>
            <person name="Pollard K.S."/>
            <person name="Pedersen J.S."/>
            <person name="Lander E.S."/>
            <person name="Kellis M."/>
        </authorList>
    </citation>
    <scope>NUCLEOTIDE SEQUENCE [LARGE SCALE GENOMIC DNA]</scope>
    <source>
        <strain evidence="2 3">Thorbecke inbred</strain>
    </source>
</reference>